<accession>A0A4R7Z9X4</accession>
<proteinExistence type="predicted"/>
<feature type="domain" description="DUF6434" evidence="1">
    <location>
        <begin position="71"/>
        <end position="128"/>
    </location>
</feature>
<dbReference type="OrthoDB" id="9778090at2"/>
<name>A0A4R7Z9X4_9FIRM</name>
<evidence type="ECO:0000313" key="3">
    <source>
        <dbReference type="Proteomes" id="UP000294743"/>
    </source>
</evidence>
<organism evidence="2 3">
    <name type="scientific">Breznakia blatticola</name>
    <dbReference type="NCBI Taxonomy" id="1754012"/>
    <lineage>
        <taxon>Bacteria</taxon>
        <taxon>Bacillati</taxon>
        <taxon>Bacillota</taxon>
        <taxon>Erysipelotrichia</taxon>
        <taxon>Erysipelotrichales</taxon>
        <taxon>Erysipelotrichaceae</taxon>
        <taxon>Breznakia</taxon>
    </lineage>
</organism>
<dbReference type="Pfam" id="PF20026">
    <property type="entry name" value="DUF6434"/>
    <property type="match status" value="1"/>
</dbReference>
<dbReference type="RefSeq" id="WP_134170962.1">
    <property type="nucleotide sequence ID" value="NZ_SODD01000045.1"/>
</dbReference>
<evidence type="ECO:0000259" key="1">
    <source>
        <dbReference type="Pfam" id="PF20026"/>
    </source>
</evidence>
<dbReference type="EMBL" id="SODD01000045">
    <property type="protein sequence ID" value="TDW13185.1"/>
    <property type="molecule type" value="Genomic_DNA"/>
</dbReference>
<evidence type="ECO:0000313" key="2">
    <source>
        <dbReference type="EMBL" id="TDW13185.1"/>
    </source>
</evidence>
<protein>
    <recommendedName>
        <fullName evidence="1">DUF6434 domain-containing protein</fullName>
    </recommendedName>
</protein>
<comment type="caution">
    <text evidence="2">The sequence shown here is derived from an EMBL/GenBank/DDBJ whole genome shotgun (WGS) entry which is preliminary data.</text>
</comment>
<dbReference type="Proteomes" id="UP000294743">
    <property type="component" value="Unassembled WGS sequence"/>
</dbReference>
<dbReference type="AlphaFoldDB" id="A0A4R7Z9X4"/>
<dbReference type="Pfam" id="PF18953">
    <property type="entry name" value="SAP_new25"/>
    <property type="match status" value="1"/>
</dbReference>
<dbReference type="InterPro" id="IPR045492">
    <property type="entry name" value="DUF6434"/>
</dbReference>
<reference evidence="2 3" key="1">
    <citation type="submission" date="2019-03" db="EMBL/GenBank/DDBJ databases">
        <title>Genomic Encyclopedia of Type Strains, Phase IV (KMG-IV): sequencing the most valuable type-strain genomes for metagenomic binning, comparative biology and taxonomic classification.</title>
        <authorList>
            <person name="Goeker M."/>
        </authorList>
    </citation>
    <scope>NUCLEOTIDE SEQUENCE [LARGE SCALE GENOMIC DNA]</scope>
    <source>
        <strain evidence="2 3">DSM 28867</strain>
    </source>
</reference>
<keyword evidence="3" id="KW-1185">Reference proteome</keyword>
<gene>
    <name evidence="2" type="ORF">EDD63_14513</name>
</gene>
<sequence length="195" mass="22838">MKARPVLDHTLDSHTFYSYYYLKEELIAFCRKYHLPTSGGKIEISERIAHYLDTKEILTVQMKKSAKPCIKEITLDALIEDNFVCSEMHRAFFKKQIGSSFSFTVAFQQWLKANTGKTYDDAISAYHEIVKAKKKRVTKIDKQFEYNTYIRDFFSDNKGKTLQDAIACWKYKKCQQGHNRYESSDLIALDKLKRG</sequence>